<keyword evidence="2" id="KW-1133">Transmembrane helix</keyword>
<dbReference type="InParanoid" id="A2DA49"/>
<evidence type="ECO:0000256" key="2">
    <source>
        <dbReference type="SAM" id="Phobius"/>
    </source>
</evidence>
<protein>
    <submittedName>
        <fullName evidence="4">Uncharacterized protein</fullName>
    </submittedName>
</protein>
<dbReference type="EMBL" id="DS113182">
    <property type="protein sequence ID" value="EAY22697.1"/>
    <property type="molecule type" value="Genomic_DNA"/>
</dbReference>
<feature type="signal peptide" evidence="3">
    <location>
        <begin position="1"/>
        <end position="18"/>
    </location>
</feature>
<evidence type="ECO:0000256" key="3">
    <source>
        <dbReference type="SAM" id="SignalP"/>
    </source>
</evidence>
<feature type="transmembrane region" description="Helical" evidence="2">
    <location>
        <begin position="473"/>
        <end position="498"/>
    </location>
</feature>
<accession>A2DA49</accession>
<reference evidence="4" key="2">
    <citation type="journal article" date="2007" name="Science">
        <title>Draft genome sequence of the sexually transmitted pathogen Trichomonas vaginalis.</title>
        <authorList>
            <person name="Carlton J.M."/>
            <person name="Hirt R.P."/>
            <person name="Silva J.C."/>
            <person name="Delcher A.L."/>
            <person name="Schatz M."/>
            <person name="Zhao Q."/>
            <person name="Wortman J.R."/>
            <person name="Bidwell S.L."/>
            <person name="Alsmark U.C.M."/>
            <person name="Besteiro S."/>
            <person name="Sicheritz-Ponten T."/>
            <person name="Noel C.J."/>
            <person name="Dacks J.B."/>
            <person name="Foster P.G."/>
            <person name="Simillion C."/>
            <person name="Van de Peer Y."/>
            <person name="Miranda-Saavedra D."/>
            <person name="Barton G.J."/>
            <person name="Westrop G.D."/>
            <person name="Mueller S."/>
            <person name="Dessi D."/>
            <person name="Fiori P.L."/>
            <person name="Ren Q."/>
            <person name="Paulsen I."/>
            <person name="Zhang H."/>
            <person name="Bastida-Corcuera F.D."/>
            <person name="Simoes-Barbosa A."/>
            <person name="Brown M.T."/>
            <person name="Hayes R.D."/>
            <person name="Mukherjee M."/>
            <person name="Okumura C.Y."/>
            <person name="Schneider R."/>
            <person name="Smith A.J."/>
            <person name="Vanacova S."/>
            <person name="Villalvazo M."/>
            <person name="Haas B.J."/>
            <person name="Pertea M."/>
            <person name="Feldblyum T.V."/>
            <person name="Utterback T.R."/>
            <person name="Shu C.L."/>
            <person name="Osoegawa K."/>
            <person name="de Jong P.J."/>
            <person name="Hrdy I."/>
            <person name="Horvathova L."/>
            <person name="Zubacova Z."/>
            <person name="Dolezal P."/>
            <person name="Malik S.B."/>
            <person name="Logsdon J.M. Jr."/>
            <person name="Henze K."/>
            <person name="Gupta A."/>
            <person name="Wang C.C."/>
            <person name="Dunne R.L."/>
            <person name="Upcroft J.A."/>
            <person name="Upcroft P."/>
            <person name="White O."/>
            <person name="Salzberg S.L."/>
            <person name="Tang P."/>
            <person name="Chiu C.-H."/>
            <person name="Lee Y.-S."/>
            <person name="Embley T.M."/>
            <person name="Coombs G.H."/>
            <person name="Mottram J.C."/>
            <person name="Tachezy J."/>
            <person name="Fraser-Liggett C.M."/>
            <person name="Johnson P.J."/>
        </authorList>
    </citation>
    <scope>NUCLEOTIDE SEQUENCE [LARGE SCALE GENOMIC DNA]</scope>
    <source>
        <strain evidence="4">G3</strain>
    </source>
</reference>
<evidence type="ECO:0000256" key="1">
    <source>
        <dbReference type="SAM" id="Coils"/>
    </source>
</evidence>
<name>A2DA49_TRIV3</name>
<evidence type="ECO:0000313" key="5">
    <source>
        <dbReference type="Proteomes" id="UP000001542"/>
    </source>
</evidence>
<dbReference type="AlphaFoldDB" id="A2DA49"/>
<keyword evidence="3" id="KW-0732">Signal</keyword>
<evidence type="ECO:0000313" key="4">
    <source>
        <dbReference type="EMBL" id="EAY22697.1"/>
    </source>
</evidence>
<keyword evidence="1" id="KW-0175">Coiled coil</keyword>
<organism evidence="4 5">
    <name type="scientific">Trichomonas vaginalis (strain ATCC PRA-98 / G3)</name>
    <dbReference type="NCBI Taxonomy" id="412133"/>
    <lineage>
        <taxon>Eukaryota</taxon>
        <taxon>Metamonada</taxon>
        <taxon>Parabasalia</taxon>
        <taxon>Trichomonadida</taxon>
        <taxon>Trichomonadidae</taxon>
        <taxon>Trichomonas</taxon>
    </lineage>
</organism>
<dbReference type="Proteomes" id="UP000001542">
    <property type="component" value="Unassembled WGS sequence"/>
</dbReference>
<keyword evidence="2" id="KW-0472">Membrane</keyword>
<feature type="transmembrane region" description="Helical" evidence="2">
    <location>
        <begin position="432"/>
        <end position="452"/>
    </location>
</feature>
<dbReference type="SMR" id="A2DA49"/>
<reference evidence="4" key="1">
    <citation type="submission" date="2006-10" db="EMBL/GenBank/DDBJ databases">
        <authorList>
            <person name="Amadeo P."/>
            <person name="Zhao Q."/>
            <person name="Wortman J."/>
            <person name="Fraser-Liggett C."/>
            <person name="Carlton J."/>
        </authorList>
    </citation>
    <scope>NUCLEOTIDE SEQUENCE</scope>
    <source>
        <strain evidence="4">G3</strain>
    </source>
</reference>
<sequence>MFCLLFVFTLSGFTDTKSFTGGWSKWFDNLLSLPKGFSKITNKLGQAQQLTDLIGPFQYYDLTLLNDSLNAYMNNNLKPIINLSDIFISKFELFKNATEALADGMKPSFSELKEYLQEIKGEMNSGSIESFRDIKGSVFLGDYKKFVTSFAISYIWVIAIFLILFILSCIYNCVAQIGCLCCKLPIKANWPGVKSTVFFWVGVALYLTGAFIRITGLTTAKDYGNIFVNINETACIVTKSLGKGLLNHGNALISSLNTTLTSNVTQIMGLISDSIDGVVDEIRTWMDDLFLSIFATDSKTPEDIKDLTLVDAVNRIKLKAQQLNDAIKEVKDKHTSEPTEVKNISFAEVDEMIEKIPKWKTDGIDSFRKKAHKFVDGYSEQIVDLLTTNVPNMSNDLTDLLQSWVTDERLNGYCQQYNFSSVEKIGKMINNLFIVMFLFTFICAIVGILWMSKVFYGHGYCNCCIASCTSTKVMCGASCYCCCGSCSTLIGCVVVLFLPFCSESINFYGSVFLPKIFGSKGINIITQSYSFEIANTTIEISPYSLTYPTGRIIDTIWPADPDPNATFFGMLTSGLKTFLNSTALSNALDYTLNTIIPPVIKIMVYDILNSTVKSMVDDFIPQNMHNLTFIETQLINIYDSLQQIEDELEEEKNNALTPEEKQYIKDRINEVRVSIDCNDTIVKKCMKYSYSNVFYVSLEENVLNKIFVQDTFYVNTSHVFGQKGFRNVWNVLQQVVGNLLNDVYYRVSKGAFSTALYMRLLKEIYADYKYIIKNMNICI</sequence>
<gene>
    <name evidence="4" type="ORF">TVAG_476260</name>
</gene>
<keyword evidence="5" id="KW-1185">Reference proteome</keyword>
<dbReference type="VEuPathDB" id="TrichDB:TVAG_476260"/>
<feature type="chain" id="PRO_5002642835" evidence="3">
    <location>
        <begin position="19"/>
        <end position="779"/>
    </location>
</feature>
<feature type="transmembrane region" description="Helical" evidence="2">
    <location>
        <begin position="195"/>
        <end position="214"/>
    </location>
</feature>
<proteinExistence type="predicted"/>
<keyword evidence="2" id="KW-0812">Transmembrane</keyword>
<feature type="coiled-coil region" evidence="1">
    <location>
        <begin position="634"/>
        <end position="661"/>
    </location>
</feature>
<feature type="transmembrane region" description="Helical" evidence="2">
    <location>
        <begin position="151"/>
        <end position="174"/>
    </location>
</feature>